<keyword evidence="7" id="KW-1185">Reference proteome</keyword>
<dbReference type="OrthoDB" id="5835829at2759"/>
<evidence type="ECO:0000256" key="5">
    <source>
        <dbReference type="RuleBase" id="RU362057"/>
    </source>
</evidence>
<dbReference type="Pfam" id="PF00201">
    <property type="entry name" value="UDPGT"/>
    <property type="match status" value="1"/>
</dbReference>
<dbReference type="GO" id="GO:0080043">
    <property type="term" value="F:quercetin 3-O-glucosyltransferase activity"/>
    <property type="evidence" value="ECO:0007669"/>
    <property type="project" value="TreeGrafter"/>
</dbReference>
<evidence type="ECO:0000313" key="6">
    <source>
        <dbReference type="EMBL" id="KAF5746241.1"/>
    </source>
</evidence>
<comment type="caution">
    <text evidence="6">The sequence shown here is derived from an EMBL/GenBank/DDBJ whole genome shotgun (WGS) entry which is preliminary data.</text>
</comment>
<dbReference type="GO" id="GO:0080044">
    <property type="term" value="F:quercetin 7-O-glucosyltransferase activity"/>
    <property type="evidence" value="ECO:0007669"/>
    <property type="project" value="TreeGrafter"/>
</dbReference>
<keyword evidence="3 4" id="KW-0808">Transferase</keyword>
<evidence type="ECO:0000256" key="4">
    <source>
        <dbReference type="RuleBase" id="RU003718"/>
    </source>
</evidence>
<dbReference type="PANTHER" id="PTHR11926">
    <property type="entry name" value="GLUCOSYL/GLUCURONOSYL TRANSFERASES"/>
    <property type="match status" value="1"/>
</dbReference>
<accession>A0A7J7DIR8</accession>
<dbReference type="InParanoid" id="A0A7J7DIR8"/>
<dbReference type="Gene3D" id="3.40.50.2000">
    <property type="entry name" value="Glycogen Phosphorylase B"/>
    <property type="match status" value="2"/>
</dbReference>
<dbReference type="FunFam" id="3.40.50.2000:FF:000057">
    <property type="entry name" value="Glycosyltransferase"/>
    <property type="match status" value="1"/>
</dbReference>
<evidence type="ECO:0000313" key="7">
    <source>
        <dbReference type="Proteomes" id="UP000593562"/>
    </source>
</evidence>
<evidence type="ECO:0000256" key="3">
    <source>
        <dbReference type="ARBA" id="ARBA00022679"/>
    </source>
</evidence>
<dbReference type="PROSITE" id="PS00375">
    <property type="entry name" value="UDPGT"/>
    <property type="match status" value="1"/>
</dbReference>
<reference evidence="6 7" key="1">
    <citation type="journal article" date="2020" name="Nat. Commun.">
        <title>Genome of Tripterygium wilfordii and identification of cytochrome P450 involved in triptolide biosynthesis.</title>
        <authorList>
            <person name="Tu L."/>
            <person name="Su P."/>
            <person name="Zhang Z."/>
            <person name="Gao L."/>
            <person name="Wang J."/>
            <person name="Hu T."/>
            <person name="Zhou J."/>
            <person name="Zhang Y."/>
            <person name="Zhao Y."/>
            <person name="Liu Y."/>
            <person name="Song Y."/>
            <person name="Tong Y."/>
            <person name="Lu Y."/>
            <person name="Yang J."/>
            <person name="Xu C."/>
            <person name="Jia M."/>
            <person name="Peters R.J."/>
            <person name="Huang L."/>
            <person name="Gao W."/>
        </authorList>
    </citation>
    <scope>NUCLEOTIDE SEQUENCE [LARGE SCALE GENOMIC DNA]</scope>
    <source>
        <strain evidence="7">cv. XIE 37</strain>
        <tissue evidence="6">Leaf</tissue>
    </source>
</reference>
<name>A0A7J7DIR8_TRIWF</name>
<dbReference type="SUPFAM" id="SSF53756">
    <property type="entry name" value="UDP-Glycosyltransferase/glycogen phosphorylase"/>
    <property type="match status" value="1"/>
</dbReference>
<dbReference type="EMBL" id="JAAARO010000006">
    <property type="protein sequence ID" value="KAF5746241.1"/>
    <property type="molecule type" value="Genomic_DNA"/>
</dbReference>
<sequence length="454" mass="50792">MEKKAHVLLVPFPAQGHITPVLQFYKRLVSKGVKATLVTTTYISNSTHSDPSIPFDIETISDGFDDGGYEQAENPHVYFTTFKSVGSQTLANLIRKLKDSGNSIDALIYDGSIPWARDVAKQFGVLGVLFFTQSCAVNSIYYHVNRGLLRLPLLGKPVSLPGLPLLEASETPSFIGSYGSYPTFFDVVVNQFSNIDDADTDWVLCSTFYELEKEVVDWMARKWRVKTIGPTLPSMYLDKQIENDKAYGVSLFNPDTSSVLGTWLDNKPTGSIVYVSFGSLAELGAEQMEEIGWGLKQSNCYFLWVVRASEQAKLPNNFIEETSEKGLVVTWCPQLKVLAHESIGCFVTHCGFNSVLEALSLGVPMVAMPRWTDQTTNAMYVENVWRTGIRVCLDDQEIVRKEVLEECIRRVLWGDEGKEIKKNANKWRDLAKEAIDVGGSSDRNIDEFVAHLVH</sequence>
<dbReference type="AlphaFoldDB" id="A0A7J7DIR8"/>
<dbReference type="CDD" id="cd03784">
    <property type="entry name" value="GT1_Gtf-like"/>
    <property type="match status" value="1"/>
</dbReference>
<organism evidence="6 7">
    <name type="scientific">Tripterygium wilfordii</name>
    <name type="common">Thunder God vine</name>
    <dbReference type="NCBI Taxonomy" id="458696"/>
    <lineage>
        <taxon>Eukaryota</taxon>
        <taxon>Viridiplantae</taxon>
        <taxon>Streptophyta</taxon>
        <taxon>Embryophyta</taxon>
        <taxon>Tracheophyta</taxon>
        <taxon>Spermatophyta</taxon>
        <taxon>Magnoliopsida</taxon>
        <taxon>eudicotyledons</taxon>
        <taxon>Gunneridae</taxon>
        <taxon>Pentapetalae</taxon>
        <taxon>rosids</taxon>
        <taxon>fabids</taxon>
        <taxon>Celastrales</taxon>
        <taxon>Celastraceae</taxon>
        <taxon>Tripterygium</taxon>
    </lineage>
</organism>
<protein>
    <recommendedName>
        <fullName evidence="5">Glycosyltransferase</fullName>
        <ecNumber evidence="5">2.4.1.-</ecNumber>
    </recommendedName>
</protein>
<dbReference type="InterPro" id="IPR002213">
    <property type="entry name" value="UDP_glucos_trans"/>
</dbReference>
<gene>
    <name evidence="6" type="ORF">HS088_TW06G00410</name>
</gene>
<evidence type="ECO:0000256" key="1">
    <source>
        <dbReference type="ARBA" id="ARBA00009995"/>
    </source>
</evidence>
<evidence type="ECO:0000256" key="2">
    <source>
        <dbReference type="ARBA" id="ARBA00022676"/>
    </source>
</evidence>
<dbReference type="GO" id="GO:0032787">
    <property type="term" value="P:monocarboxylic acid metabolic process"/>
    <property type="evidence" value="ECO:0007669"/>
    <property type="project" value="UniProtKB-ARBA"/>
</dbReference>
<keyword evidence="2 4" id="KW-0328">Glycosyltransferase</keyword>
<proteinExistence type="inferred from homology"/>
<dbReference type="EC" id="2.4.1.-" evidence="5"/>
<dbReference type="FunCoup" id="A0A7J7DIR8">
    <property type="interactions" value="130"/>
</dbReference>
<dbReference type="InterPro" id="IPR035595">
    <property type="entry name" value="UDP_glycos_trans_CS"/>
</dbReference>
<comment type="similarity">
    <text evidence="1 4">Belongs to the UDP-glycosyltransferase family.</text>
</comment>
<dbReference type="Proteomes" id="UP000593562">
    <property type="component" value="Unassembled WGS sequence"/>
</dbReference>
<dbReference type="PANTHER" id="PTHR11926:SF1553">
    <property type="entry name" value="GLYCOSYLTRANSFERASE"/>
    <property type="match status" value="1"/>
</dbReference>
<dbReference type="FunFam" id="3.40.50.2000:FF:000019">
    <property type="entry name" value="Glycosyltransferase"/>
    <property type="match status" value="1"/>
</dbReference>